<evidence type="ECO:0000313" key="5">
    <source>
        <dbReference type="Proteomes" id="UP000612899"/>
    </source>
</evidence>
<organism evidence="4 5">
    <name type="scientific">Rhizocola hellebori</name>
    <dbReference type="NCBI Taxonomy" id="1392758"/>
    <lineage>
        <taxon>Bacteria</taxon>
        <taxon>Bacillati</taxon>
        <taxon>Actinomycetota</taxon>
        <taxon>Actinomycetes</taxon>
        <taxon>Micromonosporales</taxon>
        <taxon>Micromonosporaceae</taxon>
        <taxon>Rhizocola</taxon>
    </lineage>
</organism>
<dbReference type="EMBL" id="BONY01000099">
    <property type="protein sequence ID" value="GIH10592.1"/>
    <property type="molecule type" value="Genomic_DNA"/>
</dbReference>
<keyword evidence="1" id="KW-0596">Phosphopantetheine</keyword>
<dbReference type="RefSeq" id="WP_203914306.1">
    <property type="nucleotide sequence ID" value="NZ_BONY01000099.1"/>
</dbReference>
<keyword evidence="5" id="KW-1185">Reference proteome</keyword>
<protein>
    <recommendedName>
        <fullName evidence="3">Carrier domain-containing protein</fullName>
    </recommendedName>
</protein>
<evidence type="ECO:0000259" key="3">
    <source>
        <dbReference type="PROSITE" id="PS50075"/>
    </source>
</evidence>
<gene>
    <name evidence="4" type="ORF">Rhe02_86590</name>
</gene>
<dbReference type="Gene3D" id="1.10.1200.10">
    <property type="entry name" value="ACP-like"/>
    <property type="match status" value="1"/>
</dbReference>
<dbReference type="InterPro" id="IPR036736">
    <property type="entry name" value="ACP-like_sf"/>
</dbReference>
<dbReference type="InterPro" id="IPR020806">
    <property type="entry name" value="PKS_PP-bd"/>
</dbReference>
<comment type="caution">
    <text evidence="4">The sequence shown here is derived from an EMBL/GenBank/DDBJ whole genome shotgun (WGS) entry which is preliminary data.</text>
</comment>
<proteinExistence type="predicted"/>
<name>A0A8J3QIE1_9ACTN</name>
<dbReference type="PROSITE" id="PS50075">
    <property type="entry name" value="CARRIER"/>
    <property type="match status" value="1"/>
</dbReference>
<dbReference type="InterPro" id="IPR006162">
    <property type="entry name" value="Ppantetheine_attach_site"/>
</dbReference>
<evidence type="ECO:0000256" key="2">
    <source>
        <dbReference type="ARBA" id="ARBA00022553"/>
    </source>
</evidence>
<reference evidence="4" key="1">
    <citation type="submission" date="2021-01" db="EMBL/GenBank/DDBJ databases">
        <title>Whole genome shotgun sequence of Rhizocola hellebori NBRC 109834.</title>
        <authorList>
            <person name="Komaki H."/>
            <person name="Tamura T."/>
        </authorList>
    </citation>
    <scope>NUCLEOTIDE SEQUENCE</scope>
    <source>
        <strain evidence="4">NBRC 109834</strain>
    </source>
</reference>
<accession>A0A8J3QIE1</accession>
<dbReference type="SMART" id="SM00823">
    <property type="entry name" value="PKS_PP"/>
    <property type="match status" value="1"/>
</dbReference>
<dbReference type="InterPro" id="IPR009081">
    <property type="entry name" value="PP-bd_ACP"/>
</dbReference>
<dbReference type="AlphaFoldDB" id="A0A8J3QIE1"/>
<evidence type="ECO:0000313" key="4">
    <source>
        <dbReference type="EMBL" id="GIH10592.1"/>
    </source>
</evidence>
<dbReference type="PROSITE" id="PS00012">
    <property type="entry name" value="PHOSPHOPANTETHEINE"/>
    <property type="match status" value="1"/>
</dbReference>
<sequence>MDSQDAVTTVFREVLNLSTVDPEVGFLDLGGHSLLAVQVIALLRERYKLRVPTLQFLENASASAVAASSQPLEGN</sequence>
<dbReference type="SUPFAM" id="SSF47336">
    <property type="entry name" value="ACP-like"/>
    <property type="match status" value="1"/>
</dbReference>
<dbReference type="Proteomes" id="UP000612899">
    <property type="component" value="Unassembled WGS sequence"/>
</dbReference>
<feature type="domain" description="Carrier" evidence="3">
    <location>
        <begin position="1"/>
        <end position="73"/>
    </location>
</feature>
<evidence type="ECO:0000256" key="1">
    <source>
        <dbReference type="ARBA" id="ARBA00022450"/>
    </source>
</evidence>
<keyword evidence="2" id="KW-0597">Phosphoprotein</keyword>
<dbReference type="GO" id="GO:0031177">
    <property type="term" value="F:phosphopantetheine binding"/>
    <property type="evidence" value="ECO:0007669"/>
    <property type="project" value="InterPro"/>
</dbReference>
<dbReference type="Pfam" id="PF00550">
    <property type="entry name" value="PP-binding"/>
    <property type="match status" value="1"/>
</dbReference>